<dbReference type="EMBL" id="BOPF01000047">
    <property type="protein sequence ID" value="GIJ51379.1"/>
    <property type="molecule type" value="Genomic_DNA"/>
</dbReference>
<protein>
    <submittedName>
        <fullName evidence="2">Uncharacterized protein</fullName>
    </submittedName>
</protein>
<dbReference type="InterPro" id="IPR032724">
    <property type="entry name" value="SCP1.201-like"/>
</dbReference>
<dbReference type="Pfam" id="PF14428">
    <property type="entry name" value="DddA-like"/>
    <property type="match status" value="1"/>
</dbReference>
<dbReference type="AlphaFoldDB" id="A0A8J3YT46"/>
<dbReference type="Proteomes" id="UP000619260">
    <property type="component" value="Unassembled WGS sequence"/>
</dbReference>
<name>A0A8J3YT46_9ACTN</name>
<gene>
    <name evidence="2" type="ORF">Val02_82650</name>
</gene>
<evidence type="ECO:0000256" key="1">
    <source>
        <dbReference type="SAM" id="MobiDB-lite"/>
    </source>
</evidence>
<comment type="caution">
    <text evidence="2">The sequence shown here is derived from an EMBL/GenBank/DDBJ whole genome shotgun (WGS) entry which is preliminary data.</text>
</comment>
<sequence>MRQAARRLPQRPNEGPTSGLAFDVSGRALSAQPWSSGRNVASTSGLRPLPGPKGFPWTLTDHLEAIVAQEMRKPNAPREVVLVSNNEPCVGDPYGCDRVARHIIPQGSRLTIYIRDPETTAGVRLLGTYEGTGKEIA</sequence>
<proteinExistence type="predicted"/>
<evidence type="ECO:0000313" key="2">
    <source>
        <dbReference type="EMBL" id="GIJ51379.1"/>
    </source>
</evidence>
<feature type="region of interest" description="Disordered" evidence="1">
    <location>
        <begin position="1"/>
        <end position="20"/>
    </location>
</feature>
<feature type="region of interest" description="Disordered" evidence="1">
    <location>
        <begin position="33"/>
        <end position="53"/>
    </location>
</feature>
<reference evidence="2" key="1">
    <citation type="submission" date="2021-01" db="EMBL/GenBank/DDBJ databases">
        <title>Whole genome shotgun sequence of Virgisporangium aliadipatigenens NBRC 105644.</title>
        <authorList>
            <person name="Komaki H."/>
            <person name="Tamura T."/>
        </authorList>
    </citation>
    <scope>NUCLEOTIDE SEQUENCE</scope>
    <source>
        <strain evidence="2">NBRC 105644</strain>
    </source>
</reference>
<accession>A0A8J3YT46</accession>
<evidence type="ECO:0000313" key="3">
    <source>
        <dbReference type="Proteomes" id="UP000619260"/>
    </source>
</evidence>
<feature type="compositionally biased region" description="Polar residues" evidence="1">
    <location>
        <begin position="33"/>
        <end position="45"/>
    </location>
</feature>
<keyword evidence="3" id="KW-1185">Reference proteome</keyword>
<organism evidence="2 3">
    <name type="scientific">Virgisporangium aliadipatigenens</name>
    <dbReference type="NCBI Taxonomy" id="741659"/>
    <lineage>
        <taxon>Bacteria</taxon>
        <taxon>Bacillati</taxon>
        <taxon>Actinomycetota</taxon>
        <taxon>Actinomycetes</taxon>
        <taxon>Micromonosporales</taxon>
        <taxon>Micromonosporaceae</taxon>
        <taxon>Virgisporangium</taxon>
    </lineage>
</organism>